<organism evidence="1 2">
    <name type="scientific">Trifolium medium</name>
    <dbReference type="NCBI Taxonomy" id="97028"/>
    <lineage>
        <taxon>Eukaryota</taxon>
        <taxon>Viridiplantae</taxon>
        <taxon>Streptophyta</taxon>
        <taxon>Embryophyta</taxon>
        <taxon>Tracheophyta</taxon>
        <taxon>Spermatophyta</taxon>
        <taxon>Magnoliopsida</taxon>
        <taxon>eudicotyledons</taxon>
        <taxon>Gunneridae</taxon>
        <taxon>Pentapetalae</taxon>
        <taxon>rosids</taxon>
        <taxon>fabids</taxon>
        <taxon>Fabales</taxon>
        <taxon>Fabaceae</taxon>
        <taxon>Papilionoideae</taxon>
        <taxon>50 kb inversion clade</taxon>
        <taxon>NPAAA clade</taxon>
        <taxon>Hologalegina</taxon>
        <taxon>IRL clade</taxon>
        <taxon>Trifolieae</taxon>
        <taxon>Trifolium</taxon>
    </lineage>
</organism>
<dbReference type="AlphaFoldDB" id="A0A392VWE8"/>
<reference evidence="1 2" key="1">
    <citation type="journal article" date="2018" name="Front. Plant Sci.">
        <title>Red Clover (Trifolium pratense) and Zigzag Clover (T. medium) - A Picture of Genomic Similarities and Differences.</title>
        <authorList>
            <person name="Dluhosova J."/>
            <person name="Istvanek J."/>
            <person name="Nedelnik J."/>
            <person name="Repkova J."/>
        </authorList>
    </citation>
    <scope>NUCLEOTIDE SEQUENCE [LARGE SCALE GENOMIC DNA]</scope>
    <source>
        <strain evidence="2">cv. 10/8</strain>
        <tissue evidence="1">Leaf</tissue>
    </source>
</reference>
<dbReference type="Proteomes" id="UP000265520">
    <property type="component" value="Unassembled WGS sequence"/>
</dbReference>
<proteinExistence type="predicted"/>
<comment type="caution">
    <text evidence="1">The sequence shown here is derived from an EMBL/GenBank/DDBJ whole genome shotgun (WGS) entry which is preliminary data.</text>
</comment>
<evidence type="ECO:0000313" key="1">
    <source>
        <dbReference type="EMBL" id="MCI92277.1"/>
    </source>
</evidence>
<evidence type="ECO:0000313" key="2">
    <source>
        <dbReference type="Proteomes" id="UP000265520"/>
    </source>
</evidence>
<name>A0A392VWE8_9FABA</name>
<sequence length="50" mass="5483">MSSAKVKALSESSDMMSMVDGRLWRRVKNLPYRPTCGTAISEYGAAMADI</sequence>
<dbReference type="EMBL" id="LXQA011295853">
    <property type="protein sequence ID" value="MCI92277.1"/>
    <property type="molecule type" value="Genomic_DNA"/>
</dbReference>
<accession>A0A392VWE8</accession>
<keyword evidence="2" id="KW-1185">Reference proteome</keyword>
<protein>
    <submittedName>
        <fullName evidence="1">Uncharacterized protein</fullName>
    </submittedName>
</protein>